<evidence type="ECO:0000313" key="4">
    <source>
        <dbReference type="Proteomes" id="UP000824087"/>
    </source>
</evidence>
<dbReference type="Proteomes" id="UP000824087">
    <property type="component" value="Unassembled WGS sequence"/>
</dbReference>
<keyword evidence="1" id="KW-1133">Transmembrane helix</keyword>
<feature type="transmembrane region" description="Helical" evidence="1">
    <location>
        <begin position="270"/>
        <end position="291"/>
    </location>
</feature>
<feature type="transmembrane region" description="Helical" evidence="1">
    <location>
        <begin position="7"/>
        <end position="23"/>
    </location>
</feature>
<dbReference type="InterPro" id="IPR011642">
    <property type="entry name" value="Gate_dom"/>
</dbReference>
<protein>
    <recommendedName>
        <fullName evidence="2">Nucleoside transporter/FeoB GTPase Gate domain-containing protein</fullName>
    </recommendedName>
</protein>
<dbReference type="EMBL" id="DVML01000008">
    <property type="protein sequence ID" value="HIU22196.1"/>
    <property type="molecule type" value="Genomic_DNA"/>
</dbReference>
<keyword evidence="1" id="KW-0472">Membrane</keyword>
<reference evidence="3" key="2">
    <citation type="journal article" date="2021" name="PeerJ">
        <title>Extensive microbial diversity within the chicken gut microbiome revealed by metagenomics and culture.</title>
        <authorList>
            <person name="Gilroy R."/>
            <person name="Ravi A."/>
            <person name="Getino M."/>
            <person name="Pursley I."/>
            <person name="Horton D.L."/>
            <person name="Alikhan N.F."/>
            <person name="Baker D."/>
            <person name="Gharbi K."/>
            <person name="Hall N."/>
            <person name="Watson M."/>
            <person name="Adriaenssens E.M."/>
            <person name="Foster-Nyarko E."/>
            <person name="Jarju S."/>
            <person name="Secka A."/>
            <person name="Antonio M."/>
            <person name="Oren A."/>
            <person name="Chaudhuri R.R."/>
            <person name="La Ragione R."/>
            <person name="Hildebrand F."/>
            <person name="Pallen M.J."/>
        </authorList>
    </citation>
    <scope>NUCLEOTIDE SEQUENCE</scope>
    <source>
        <strain evidence="3">CHK197-8231</strain>
    </source>
</reference>
<feature type="transmembrane region" description="Helical" evidence="1">
    <location>
        <begin position="84"/>
        <end position="100"/>
    </location>
</feature>
<evidence type="ECO:0000256" key="1">
    <source>
        <dbReference type="SAM" id="Phobius"/>
    </source>
</evidence>
<gene>
    <name evidence="3" type="ORF">IAD49_01305</name>
</gene>
<reference evidence="3" key="1">
    <citation type="submission" date="2020-10" db="EMBL/GenBank/DDBJ databases">
        <authorList>
            <person name="Gilroy R."/>
        </authorList>
    </citation>
    <scope>NUCLEOTIDE SEQUENCE</scope>
    <source>
        <strain evidence="3">CHK197-8231</strain>
    </source>
</reference>
<proteinExistence type="predicted"/>
<accession>A0A9D1HTE4</accession>
<name>A0A9D1HTE4_9BACT</name>
<evidence type="ECO:0000259" key="2">
    <source>
        <dbReference type="Pfam" id="PF07670"/>
    </source>
</evidence>
<organism evidence="3 4">
    <name type="scientific">Candidatus Fimihabitans intestinipullorum</name>
    <dbReference type="NCBI Taxonomy" id="2840820"/>
    <lineage>
        <taxon>Bacteria</taxon>
        <taxon>Bacillati</taxon>
        <taxon>Mycoplasmatota</taxon>
        <taxon>Mycoplasmatota incertae sedis</taxon>
        <taxon>Candidatus Fimihabitans</taxon>
    </lineage>
</organism>
<feature type="transmembrane region" description="Helical" evidence="1">
    <location>
        <begin position="148"/>
        <end position="165"/>
    </location>
</feature>
<feature type="domain" description="Nucleoside transporter/FeoB GTPase Gate" evidence="2">
    <location>
        <begin position="42"/>
        <end position="136"/>
    </location>
</feature>
<dbReference type="AlphaFoldDB" id="A0A9D1HTE4"/>
<dbReference type="Pfam" id="PF07670">
    <property type="entry name" value="Gate"/>
    <property type="match status" value="1"/>
</dbReference>
<keyword evidence="1" id="KW-0812">Transmembrane</keyword>
<evidence type="ECO:0000313" key="3">
    <source>
        <dbReference type="EMBL" id="HIU22196.1"/>
    </source>
</evidence>
<feature type="transmembrane region" description="Helical" evidence="1">
    <location>
        <begin position="297"/>
        <end position="319"/>
    </location>
</feature>
<comment type="caution">
    <text evidence="3">The sequence shown here is derived from an EMBL/GenBank/DDBJ whole genome shotgun (WGS) entry which is preliminary data.</text>
</comment>
<feature type="transmembrane region" description="Helical" evidence="1">
    <location>
        <begin position="209"/>
        <end position="230"/>
    </location>
</feature>
<feature type="transmembrane region" description="Helical" evidence="1">
    <location>
        <begin position="120"/>
        <end position="141"/>
    </location>
</feature>
<sequence>MKKVCTSIAIMTVLIFIGIEILTSSKYIMESVSFSFKIWQENIFPSLFPFFVLSEILTQYGFIELVGELMRPLMQSLFRIKGECAFIFIMSIISGFPSNAKYTRELYLNGTISEREASKVLTFTHFSNPLFIMGTVALLFLNNKEVGLLILLCHYSTNIIIGLIFRDYAPSEKDHTKISLKRAILKMHEKRIHNHSSFGKIITNSLQNAIQTLLLILGVVTMFLVITTMIDQNLNIDSYHQSILNGFIEMTQGLKYVSLLDIPLKFKSTITAMILSFGGLSVHMQMIGILSDTKIKYLPFFTARLLHASIASFLVYFLFDYWSLLI</sequence>